<comment type="caution">
    <text evidence="2">The sequence shown here is derived from an EMBL/GenBank/DDBJ whole genome shotgun (WGS) entry which is preliminary data.</text>
</comment>
<dbReference type="eggNOG" id="COG0412">
    <property type="taxonomic scope" value="Bacteria"/>
</dbReference>
<keyword evidence="3" id="KW-1185">Reference proteome</keyword>
<dbReference type="HOGENOM" id="CLU_054590_4_2_10"/>
<dbReference type="Proteomes" id="UP000001601">
    <property type="component" value="Unassembled WGS sequence"/>
</dbReference>
<dbReference type="AlphaFoldDB" id="A3XK95"/>
<dbReference type="Gene3D" id="3.40.50.1820">
    <property type="entry name" value="alpha/beta hydrolase"/>
    <property type="match status" value="1"/>
</dbReference>
<name>A3XK95_LEEBM</name>
<dbReference type="EMBL" id="AANC01000003">
    <property type="protein sequence ID" value="EAQ50027.1"/>
    <property type="molecule type" value="Genomic_DNA"/>
</dbReference>
<reference evidence="2 3" key="1">
    <citation type="journal article" date="2007" name="Nature">
        <title>Light stimulates growth of proteorhodopsin-containing marine Flavobacteria.</title>
        <authorList>
            <person name="Gomez-Consarnau L."/>
            <person name="Gonzalez J.M."/>
            <person name="Coll-Llado M."/>
            <person name="Gourdon P."/>
            <person name="Pascher T."/>
            <person name="Neutze R."/>
            <person name="Pedros-Alio C."/>
            <person name="Pinhassi J."/>
        </authorList>
    </citation>
    <scope>NUCLEOTIDE SEQUENCE [LARGE SCALE GENOMIC DNA]</scope>
    <source>
        <strain evidence="2 3">MED217</strain>
    </source>
</reference>
<dbReference type="InterPro" id="IPR029058">
    <property type="entry name" value="AB_hydrolase_fold"/>
</dbReference>
<feature type="domain" description="Dienelactone hydrolase" evidence="1">
    <location>
        <begin position="2"/>
        <end position="82"/>
    </location>
</feature>
<organism evidence="2 3">
    <name type="scientific">Leeuwenhoekiella blandensis (strain CECT 7118 / CCUG 51940 / KCTC 22103 / MED217)</name>
    <name type="common">Flavobacterium sp. (strain MED217)</name>
    <dbReference type="NCBI Taxonomy" id="398720"/>
    <lineage>
        <taxon>Bacteria</taxon>
        <taxon>Pseudomonadati</taxon>
        <taxon>Bacteroidota</taxon>
        <taxon>Flavobacteriia</taxon>
        <taxon>Flavobacteriales</taxon>
        <taxon>Flavobacteriaceae</taxon>
        <taxon>Leeuwenhoekiella</taxon>
    </lineage>
</organism>
<evidence type="ECO:0000313" key="2">
    <source>
        <dbReference type="EMBL" id="EAQ50027.1"/>
    </source>
</evidence>
<evidence type="ECO:0000313" key="3">
    <source>
        <dbReference type="Proteomes" id="UP000001601"/>
    </source>
</evidence>
<dbReference type="Pfam" id="PF01738">
    <property type="entry name" value="DLH"/>
    <property type="match status" value="1"/>
</dbReference>
<proteinExistence type="predicted"/>
<dbReference type="SUPFAM" id="SSF53474">
    <property type="entry name" value="alpha/beta-Hydrolases"/>
    <property type="match status" value="1"/>
</dbReference>
<dbReference type="STRING" id="398720.MED217_02715"/>
<dbReference type="InterPro" id="IPR002925">
    <property type="entry name" value="Dienelactn_hydro"/>
</dbReference>
<protein>
    <submittedName>
        <fullName evidence="2">Putative enzyme</fullName>
    </submittedName>
</protein>
<accession>A3XK95</accession>
<dbReference type="InterPro" id="IPR051049">
    <property type="entry name" value="Dienelactone_hydrolase-like"/>
</dbReference>
<dbReference type="PANTHER" id="PTHR46623:SF6">
    <property type="entry name" value="ALPHA_BETA-HYDROLASES SUPERFAMILY PROTEIN"/>
    <property type="match status" value="1"/>
</dbReference>
<dbReference type="PANTHER" id="PTHR46623">
    <property type="entry name" value="CARBOXYMETHYLENEBUTENOLIDASE-RELATED"/>
    <property type="match status" value="1"/>
</dbReference>
<gene>
    <name evidence="2" type="ORF">MED217_02715</name>
</gene>
<sequence length="84" mass="9780">MQPTEDIDQIQAPLLLQYAGLDERINAGWPAYEAKLKAHNKEYGMFLYPDVNHGFHNNTTPRYDKEAAELAWERTIAFFKEHLS</sequence>
<dbReference type="GO" id="GO:0016787">
    <property type="term" value="F:hydrolase activity"/>
    <property type="evidence" value="ECO:0007669"/>
    <property type="project" value="InterPro"/>
</dbReference>
<evidence type="ECO:0000259" key="1">
    <source>
        <dbReference type="Pfam" id="PF01738"/>
    </source>
</evidence>